<dbReference type="InterPro" id="IPR004648">
    <property type="entry name" value="Oligpept_transpt"/>
</dbReference>
<feature type="transmembrane region" description="Helical" evidence="10">
    <location>
        <begin position="537"/>
        <end position="557"/>
    </location>
</feature>
<feature type="compositionally biased region" description="Basic and acidic residues" evidence="9">
    <location>
        <begin position="9"/>
        <end position="25"/>
    </location>
</feature>
<evidence type="ECO:0000313" key="11">
    <source>
        <dbReference type="EMBL" id="ODQ66355.1"/>
    </source>
</evidence>
<gene>
    <name evidence="11" type="ORF">NADFUDRAFT_82197</name>
</gene>
<keyword evidence="8 10" id="KW-0472">Membrane</keyword>
<feature type="transmembrane region" description="Helical" evidence="10">
    <location>
        <begin position="473"/>
        <end position="492"/>
    </location>
</feature>
<evidence type="ECO:0000256" key="4">
    <source>
        <dbReference type="ARBA" id="ARBA00022692"/>
    </source>
</evidence>
<evidence type="ECO:0000256" key="1">
    <source>
        <dbReference type="ARBA" id="ARBA00004141"/>
    </source>
</evidence>
<protein>
    <submittedName>
        <fullName evidence="11">OPT-domain-containing protein</fullName>
    </submittedName>
</protein>
<dbReference type="GO" id="GO:0015031">
    <property type="term" value="P:protein transport"/>
    <property type="evidence" value="ECO:0007669"/>
    <property type="project" value="UniProtKB-KW"/>
</dbReference>
<feature type="transmembrane region" description="Helical" evidence="10">
    <location>
        <begin position="323"/>
        <end position="343"/>
    </location>
</feature>
<comment type="subcellular location">
    <subcellularLocation>
        <location evidence="1">Membrane</location>
        <topology evidence="1">Multi-pass membrane protein</topology>
    </subcellularLocation>
</comment>
<feature type="region of interest" description="Disordered" evidence="9">
    <location>
        <begin position="1"/>
        <end position="30"/>
    </location>
</feature>
<keyword evidence="12" id="KW-1185">Reference proteome</keyword>
<feature type="transmembrane region" description="Helical" evidence="10">
    <location>
        <begin position="645"/>
        <end position="669"/>
    </location>
</feature>
<dbReference type="NCBIfam" id="TIGR00727">
    <property type="entry name" value="ISP4_OPT"/>
    <property type="match status" value="1"/>
</dbReference>
<dbReference type="Pfam" id="PF03169">
    <property type="entry name" value="OPT"/>
    <property type="match status" value="1"/>
</dbReference>
<organism evidence="11 12">
    <name type="scientific">Nadsonia fulvescens var. elongata DSM 6958</name>
    <dbReference type="NCBI Taxonomy" id="857566"/>
    <lineage>
        <taxon>Eukaryota</taxon>
        <taxon>Fungi</taxon>
        <taxon>Dikarya</taxon>
        <taxon>Ascomycota</taxon>
        <taxon>Saccharomycotina</taxon>
        <taxon>Dipodascomycetes</taxon>
        <taxon>Dipodascales</taxon>
        <taxon>Dipodascales incertae sedis</taxon>
        <taxon>Nadsonia</taxon>
    </lineage>
</organism>
<comment type="similarity">
    <text evidence="2">Belongs to the oligopeptide OPT transporter family.</text>
</comment>
<dbReference type="OrthoDB" id="9986677at2759"/>
<evidence type="ECO:0000313" key="12">
    <source>
        <dbReference type="Proteomes" id="UP000095009"/>
    </source>
</evidence>
<feature type="transmembrane region" description="Helical" evidence="10">
    <location>
        <begin position="153"/>
        <end position="171"/>
    </location>
</feature>
<evidence type="ECO:0000256" key="3">
    <source>
        <dbReference type="ARBA" id="ARBA00022448"/>
    </source>
</evidence>
<evidence type="ECO:0000256" key="8">
    <source>
        <dbReference type="ARBA" id="ARBA00023136"/>
    </source>
</evidence>
<feature type="transmembrane region" description="Helical" evidence="10">
    <location>
        <begin position="393"/>
        <end position="419"/>
    </location>
</feature>
<feature type="transmembrane region" description="Helical" evidence="10">
    <location>
        <begin position="261"/>
        <end position="281"/>
    </location>
</feature>
<evidence type="ECO:0000256" key="10">
    <source>
        <dbReference type="SAM" id="Phobius"/>
    </source>
</evidence>
<proteinExistence type="inferred from homology"/>
<keyword evidence="5" id="KW-0571">Peptide transport</keyword>
<keyword evidence="6" id="KW-0653">Protein transport</keyword>
<keyword evidence="4 10" id="KW-0812">Transmembrane</keyword>
<dbReference type="NCBIfam" id="TIGR00728">
    <property type="entry name" value="OPT_sfam"/>
    <property type="match status" value="1"/>
</dbReference>
<dbReference type="InterPro" id="IPR004813">
    <property type="entry name" value="OPT"/>
</dbReference>
<dbReference type="AlphaFoldDB" id="A0A1E3PLP7"/>
<keyword evidence="7 10" id="KW-1133">Transmembrane helix</keyword>
<dbReference type="GO" id="GO:0035673">
    <property type="term" value="F:oligopeptide transmembrane transporter activity"/>
    <property type="evidence" value="ECO:0007669"/>
    <property type="project" value="InterPro"/>
</dbReference>
<evidence type="ECO:0000256" key="5">
    <source>
        <dbReference type="ARBA" id="ARBA00022856"/>
    </source>
</evidence>
<evidence type="ECO:0000256" key="7">
    <source>
        <dbReference type="ARBA" id="ARBA00022989"/>
    </source>
</evidence>
<dbReference type="PANTHER" id="PTHR22601">
    <property type="entry name" value="ISP4 LIKE PROTEIN"/>
    <property type="match status" value="1"/>
</dbReference>
<dbReference type="EMBL" id="KV454408">
    <property type="protein sequence ID" value="ODQ66355.1"/>
    <property type="molecule type" value="Genomic_DNA"/>
</dbReference>
<dbReference type="GO" id="GO:0016020">
    <property type="term" value="C:membrane"/>
    <property type="evidence" value="ECO:0007669"/>
    <property type="project" value="UniProtKB-SubCell"/>
</dbReference>
<dbReference type="Proteomes" id="UP000095009">
    <property type="component" value="Unassembled WGS sequence"/>
</dbReference>
<accession>A0A1E3PLP7</accession>
<evidence type="ECO:0000256" key="9">
    <source>
        <dbReference type="SAM" id="MobiDB-lite"/>
    </source>
</evidence>
<evidence type="ECO:0000256" key="2">
    <source>
        <dbReference type="ARBA" id="ARBA00008807"/>
    </source>
</evidence>
<feature type="transmembrane region" description="Helical" evidence="10">
    <location>
        <begin position="563"/>
        <end position="586"/>
    </location>
</feature>
<reference evidence="11 12" key="1">
    <citation type="journal article" date="2016" name="Proc. Natl. Acad. Sci. U.S.A.">
        <title>Comparative genomics of biotechnologically important yeasts.</title>
        <authorList>
            <person name="Riley R."/>
            <person name="Haridas S."/>
            <person name="Wolfe K.H."/>
            <person name="Lopes M.R."/>
            <person name="Hittinger C.T."/>
            <person name="Goeker M."/>
            <person name="Salamov A.A."/>
            <person name="Wisecaver J.H."/>
            <person name="Long T.M."/>
            <person name="Calvey C.H."/>
            <person name="Aerts A.L."/>
            <person name="Barry K.W."/>
            <person name="Choi C."/>
            <person name="Clum A."/>
            <person name="Coughlan A.Y."/>
            <person name="Deshpande S."/>
            <person name="Douglass A.P."/>
            <person name="Hanson S.J."/>
            <person name="Klenk H.-P."/>
            <person name="LaButti K.M."/>
            <person name="Lapidus A."/>
            <person name="Lindquist E.A."/>
            <person name="Lipzen A.M."/>
            <person name="Meier-Kolthoff J.P."/>
            <person name="Ohm R.A."/>
            <person name="Otillar R.P."/>
            <person name="Pangilinan J.L."/>
            <person name="Peng Y."/>
            <person name="Rokas A."/>
            <person name="Rosa C.A."/>
            <person name="Scheuner C."/>
            <person name="Sibirny A.A."/>
            <person name="Slot J.C."/>
            <person name="Stielow J.B."/>
            <person name="Sun H."/>
            <person name="Kurtzman C.P."/>
            <person name="Blackwell M."/>
            <person name="Grigoriev I.V."/>
            <person name="Jeffries T.W."/>
        </authorList>
    </citation>
    <scope>NUCLEOTIDE SEQUENCE [LARGE SCALE GENOMIC DNA]</scope>
    <source>
        <strain evidence="11 12">DSM 6958</strain>
    </source>
</reference>
<keyword evidence="3" id="KW-0813">Transport</keyword>
<name>A0A1E3PLP7_9ASCO</name>
<feature type="transmembrane region" description="Helical" evidence="10">
    <location>
        <begin position="225"/>
        <end position="245"/>
    </location>
</feature>
<evidence type="ECO:0000256" key="6">
    <source>
        <dbReference type="ARBA" id="ARBA00022927"/>
    </source>
</evidence>
<feature type="non-terminal residue" evidence="11">
    <location>
        <position position="678"/>
    </location>
</feature>
<sequence>MSTSEVNFSEEKTVHDDVVSSKDGELGTESNEYSEKNFNQIHSMIADGSLELPITEVDFVLSKVSVLTVEESLDILKRSVAAHKDDVNFPEKNMFLIEDLLKGPEQATTDRDTWELNLKTQAALNGFHSPYPEVRAVTDPYDDDKAPCETIRAYILGIIWVLIGTGVNQFFSPRFPSIYLTPAIFQMLLYPCGRLMQLIPDWGFTIMGTRHSFNPGPWSQKEQMFTTLMVSVSVGGAYVTLYNFIVQKSPVFYGNQWVGPGYQFLLTISTQFLGFGFAGMLRRLVIYPPKAVWPTILPTLALNRALMKPEIKENINGWTISRYYFFFIVFACSFIYFWLPNYLFGALSYFNWMTWIAPDNFNLANVTGSIIGLGINPISTFDWNVATSLLQPLAIPFFSFINQYSGQFLSAFFILGVFYSNHLWSGYLPINENSLFDNQGNTYKITSILDSKGLVDPQKYANYSPPFYSAANLVLYGAFFAIYPLSFIYIGLQEWKGICVAFKDLYLALRHPSRSQFEGQDDLHTTMMSRYPEVPDWWFYIILLMSFVLGCVCLEVYPTETPIWSLVLTIVINFVFLIPITIITAYTGFSFGLNVLVELIVGYALPGNPQALMILKAFGYNIDGQASNYISDQKMGHYAKVPPRALFRGQMIATVFQILVSIGVVNWQLGNVENFCSP</sequence>